<name>A0ABQ2DFX9_9MICC</name>
<protein>
    <submittedName>
        <fullName evidence="2">Uncharacterized protein</fullName>
    </submittedName>
</protein>
<dbReference type="EMBL" id="BMKX01000002">
    <property type="protein sequence ID" value="GGJ55842.1"/>
    <property type="molecule type" value="Genomic_DNA"/>
</dbReference>
<dbReference type="RefSeq" id="WP_188684578.1">
    <property type="nucleotide sequence ID" value="NZ_BMKX01000002.1"/>
</dbReference>
<gene>
    <name evidence="2" type="ORF">GCM10007173_13360</name>
</gene>
<proteinExistence type="predicted"/>
<evidence type="ECO:0000256" key="1">
    <source>
        <dbReference type="SAM" id="MobiDB-lite"/>
    </source>
</evidence>
<sequence length="83" mass="9026">MSMTTEEFHTLFEQTFNVQTNSELRREDYGKAKALIGVISKSTASLSDVVKLADALGLNLSISASSKPLPEPPVEKDDGKADR</sequence>
<dbReference type="GeneID" id="303303716"/>
<reference evidence="3" key="1">
    <citation type="journal article" date="2019" name="Int. J. Syst. Evol. Microbiol.">
        <title>The Global Catalogue of Microorganisms (GCM) 10K type strain sequencing project: providing services to taxonomists for standard genome sequencing and annotation.</title>
        <authorList>
            <consortium name="The Broad Institute Genomics Platform"/>
            <consortium name="The Broad Institute Genome Sequencing Center for Infectious Disease"/>
            <person name="Wu L."/>
            <person name="Ma J."/>
        </authorList>
    </citation>
    <scope>NUCLEOTIDE SEQUENCE [LARGE SCALE GENOMIC DNA]</scope>
    <source>
        <strain evidence="3">CGMCC 1.3685</strain>
    </source>
</reference>
<accession>A0ABQ2DFX9</accession>
<evidence type="ECO:0000313" key="3">
    <source>
        <dbReference type="Proteomes" id="UP000606115"/>
    </source>
</evidence>
<evidence type="ECO:0000313" key="2">
    <source>
        <dbReference type="EMBL" id="GGJ55842.1"/>
    </source>
</evidence>
<comment type="caution">
    <text evidence="2">The sequence shown here is derived from an EMBL/GenBank/DDBJ whole genome shotgun (WGS) entry which is preliminary data.</text>
</comment>
<dbReference type="Proteomes" id="UP000606115">
    <property type="component" value="Unassembled WGS sequence"/>
</dbReference>
<feature type="compositionally biased region" description="Basic and acidic residues" evidence="1">
    <location>
        <begin position="73"/>
        <end position="83"/>
    </location>
</feature>
<organism evidence="2 3">
    <name type="scientific">Glutamicibacter ardleyensis</name>
    <dbReference type="NCBI Taxonomy" id="225894"/>
    <lineage>
        <taxon>Bacteria</taxon>
        <taxon>Bacillati</taxon>
        <taxon>Actinomycetota</taxon>
        <taxon>Actinomycetes</taxon>
        <taxon>Micrococcales</taxon>
        <taxon>Micrococcaceae</taxon>
        <taxon>Glutamicibacter</taxon>
    </lineage>
</organism>
<feature type="region of interest" description="Disordered" evidence="1">
    <location>
        <begin position="63"/>
        <end position="83"/>
    </location>
</feature>
<keyword evidence="3" id="KW-1185">Reference proteome</keyword>